<dbReference type="EMBL" id="JARPOI010000018">
    <property type="protein sequence ID" value="KAJ9134910.1"/>
    <property type="molecule type" value="Genomic_DNA"/>
</dbReference>
<gene>
    <name evidence="1" type="ORF">P3X46_032151</name>
</gene>
<accession>A0ABQ9KCD8</accession>
<organism evidence="1 2">
    <name type="scientific">Hevea brasiliensis</name>
    <name type="common">Para rubber tree</name>
    <name type="synonym">Siphonia brasiliensis</name>
    <dbReference type="NCBI Taxonomy" id="3981"/>
    <lineage>
        <taxon>Eukaryota</taxon>
        <taxon>Viridiplantae</taxon>
        <taxon>Streptophyta</taxon>
        <taxon>Embryophyta</taxon>
        <taxon>Tracheophyta</taxon>
        <taxon>Spermatophyta</taxon>
        <taxon>Magnoliopsida</taxon>
        <taxon>eudicotyledons</taxon>
        <taxon>Gunneridae</taxon>
        <taxon>Pentapetalae</taxon>
        <taxon>rosids</taxon>
        <taxon>fabids</taxon>
        <taxon>Malpighiales</taxon>
        <taxon>Euphorbiaceae</taxon>
        <taxon>Crotonoideae</taxon>
        <taxon>Micrandreae</taxon>
        <taxon>Hevea</taxon>
    </lineage>
</organism>
<evidence type="ECO:0008006" key="3">
    <source>
        <dbReference type="Google" id="ProtNLM"/>
    </source>
</evidence>
<keyword evidence="2" id="KW-1185">Reference proteome</keyword>
<protein>
    <recommendedName>
        <fullName evidence="3">Reverse transcriptase zinc-binding domain-containing protein</fullName>
    </recommendedName>
</protein>
<comment type="caution">
    <text evidence="1">The sequence shown here is derived from an EMBL/GenBank/DDBJ whole genome shotgun (WGS) entry which is preliminary data.</text>
</comment>
<reference evidence="1 2" key="1">
    <citation type="journal article" date="2023" name="Plant Biotechnol. J.">
        <title>Chromosome-level wild Hevea brasiliensis genome provides new tools for genomic-assisted breeding and valuable loci to elevate rubber yield.</title>
        <authorList>
            <person name="Cheng H."/>
            <person name="Song X."/>
            <person name="Hu Y."/>
            <person name="Wu T."/>
            <person name="Yang Q."/>
            <person name="An Z."/>
            <person name="Feng S."/>
            <person name="Deng Z."/>
            <person name="Wu W."/>
            <person name="Zeng X."/>
            <person name="Tu M."/>
            <person name="Wang X."/>
            <person name="Huang H."/>
        </authorList>
    </citation>
    <scope>NUCLEOTIDE SEQUENCE [LARGE SCALE GENOMIC DNA]</scope>
    <source>
        <strain evidence="1">MT/VB/25A 57/8</strain>
    </source>
</reference>
<dbReference type="PANTHER" id="PTHR33116">
    <property type="entry name" value="REVERSE TRANSCRIPTASE ZINC-BINDING DOMAIN-CONTAINING PROTEIN-RELATED-RELATED"/>
    <property type="match status" value="1"/>
</dbReference>
<sequence length="219" mass="25363">MAIFHYPKCFCEQMNSIISRFWWGQKDNERKLAWLSWNKACRSKFRGGMGFKDLEKFNLSCLAEQSWRLITDPNSLWSRIIKGLYFPNSSFRNASHGRRSSWIWQGLLAGREVLRHGVRVNIGDGSSTLIWSDPWIPCHNFKVTRPSQCPPHINIVSDLMHQDSLAWNVGLVCQLFNPSTAKTILSIPIAPRGNEDYLVWHYENSGRYTVRSGYKVLVN</sequence>
<evidence type="ECO:0000313" key="1">
    <source>
        <dbReference type="EMBL" id="KAJ9134910.1"/>
    </source>
</evidence>
<name>A0ABQ9KCD8_HEVBR</name>
<dbReference type="PANTHER" id="PTHR33116:SF86">
    <property type="entry name" value="REVERSE TRANSCRIPTASE DOMAIN-CONTAINING PROTEIN"/>
    <property type="match status" value="1"/>
</dbReference>
<evidence type="ECO:0000313" key="2">
    <source>
        <dbReference type="Proteomes" id="UP001174677"/>
    </source>
</evidence>
<proteinExistence type="predicted"/>
<dbReference type="Proteomes" id="UP001174677">
    <property type="component" value="Chromosome 18"/>
</dbReference>